<evidence type="ECO:0000313" key="2">
    <source>
        <dbReference type="Proteomes" id="UP000636755"/>
    </source>
</evidence>
<dbReference type="Proteomes" id="UP000636755">
    <property type="component" value="Unassembled WGS sequence"/>
</dbReference>
<name>A0ABR7HHJ8_9FIRM</name>
<keyword evidence="2" id="KW-1185">Reference proteome</keyword>
<proteinExistence type="predicted"/>
<organism evidence="1 2">
    <name type="scientific">Ruminococcus intestinalis</name>
    <dbReference type="NCBI Taxonomy" id="2763066"/>
    <lineage>
        <taxon>Bacteria</taxon>
        <taxon>Bacillati</taxon>
        <taxon>Bacillota</taxon>
        <taxon>Clostridia</taxon>
        <taxon>Eubacteriales</taxon>
        <taxon>Oscillospiraceae</taxon>
        <taxon>Ruminococcus</taxon>
    </lineage>
</organism>
<protein>
    <submittedName>
        <fullName evidence="1">Plasmid mobilization relaxosome protein MobC</fullName>
    </submittedName>
</protein>
<dbReference type="InterPro" id="IPR053842">
    <property type="entry name" value="NikA-like"/>
</dbReference>
<evidence type="ECO:0000313" key="1">
    <source>
        <dbReference type="EMBL" id="MBC5726967.1"/>
    </source>
</evidence>
<accession>A0ABR7HHJ8</accession>
<gene>
    <name evidence="1" type="primary">mobC</name>
    <name evidence="1" type="ORF">H8R91_00205</name>
</gene>
<dbReference type="EMBL" id="JACOPS010000001">
    <property type="protein sequence ID" value="MBC5726967.1"/>
    <property type="molecule type" value="Genomic_DNA"/>
</dbReference>
<dbReference type="Pfam" id="PF21983">
    <property type="entry name" value="NikA-like"/>
    <property type="match status" value="1"/>
</dbReference>
<sequence>MSKKAQLTLTEYILKSSLKSEIKVVDLQPLLVELKRIGNNLNQITRKINSGAFNSYNFSEMIAMQRKIYDAIIKLSEEK</sequence>
<reference evidence="1 2" key="1">
    <citation type="submission" date="2020-08" db="EMBL/GenBank/DDBJ databases">
        <title>Genome public.</title>
        <authorList>
            <person name="Liu C."/>
            <person name="Sun Q."/>
        </authorList>
    </citation>
    <scope>NUCLEOTIDE SEQUENCE [LARGE SCALE GENOMIC DNA]</scope>
    <source>
        <strain evidence="1 2">NSJ-71</strain>
    </source>
</reference>
<comment type="caution">
    <text evidence="1">The sequence shown here is derived from an EMBL/GenBank/DDBJ whole genome shotgun (WGS) entry which is preliminary data.</text>
</comment>